<feature type="region of interest" description="Disordered" evidence="1">
    <location>
        <begin position="1"/>
        <end position="23"/>
    </location>
</feature>
<keyword evidence="2" id="KW-0472">Membrane</keyword>
<dbReference type="EMBL" id="JACYFT010000002">
    <property type="protein sequence ID" value="MBD8051096.1"/>
    <property type="molecule type" value="Genomic_DNA"/>
</dbReference>
<evidence type="ECO:0000256" key="2">
    <source>
        <dbReference type="SAM" id="Phobius"/>
    </source>
</evidence>
<name>A0A927IME2_9BURK</name>
<dbReference type="AlphaFoldDB" id="A0A927IME2"/>
<reference evidence="3" key="1">
    <citation type="submission" date="2020-09" db="EMBL/GenBank/DDBJ databases">
        <title>Genome seq and assembly of Limnohabitants sp.</title>
        <authorList>
            <person name="Chhetri G."/>
        </authorList>
    </citation>
    <scope>NUCLEOTIDE SEQUENCE</scope>
    <source>
        <strain evidence="3">JUR4</strain>
    </source>
</reference>
<keyword evidence="2" id="KW-0812">Transmembrane</keyword>
<proteinExistence type="predicted"/>
<feature type="transmembrane region" description="Helical" evidence="2">
    <location>
        <begin position="151"/>
        <end position="176"/>
    </location>
</feature>
<accession>A0A927IME2</accession>
<evidence type="ECO:0000313" key="3">
    <source>
        <dbReference type="EMBL" id="MBD8051096.1"/>
    </source>
</evidence>
<feature type="compositionally biased region" description="Basic and acidic residues" evidence="1">
    <location>
        <begin position="1"/>
        <end position="12"/>
    </location>
</feature>
<sequence length="180" mass="19885">MTHEQSLAHEGEAPDAGGAAQAFPSLPAAPIKAAKAPLTQSQRDELLAEVLGDVLQLSNAINDISTQLENMGRAMTSQDFVRWRNTLDLKMTELSEINLSDQAAKRLQSVASVWVEQLSRETNTLVQLQVKRAVGDTLAFNRLFDRLQREWLMRMAALAGVCFGSTLLAHLVWSLWLSGR</sequence>
<evidence type="ECO:0000313" key="4">
    <source>
        <dbReference type="Proteomes" id="UP000647424"/>
    </source>
</evidence>
<keyword evidence="4" id="KW-1185">Reference proteome</keyword>
<organism evidence="3 4">
    <name type="scientific">Limnohabitans radicicola</name>
    <dbReference type="NCBI Taxonomy" id="2771427"/>
    <lineage>
        <taxon>Bacteria</taxon>
        <taxon>Pseudomonadati</taxon>
        <taxon>Pseudomonadota</taxon>
        <taxon>Betaproteobacteria</taxon>
        <taxon>Burkholderiales</taxon>
        <taxon>Comamonadaceae</taxon>
        <taxon>Limnohabitans</taxon>
    </lineage>
</organism>
<gene>
    <name evidence="3" type="ORF">IC609_11100</name>
</gene>
<dbReference type="Proteomes" id="UP000647424">
    <property type="component" value="Unassembled WGS sequence"/>
</dbReference>
<keyword evidence="2" id="KW-1133">Transmembrane helix</keyword>
<evidence type="ECO:0000256" key="1">
    <source>
        <dbReference type="SAM" id="MobiDB-lite"/>
    </source>
</evidence>
<dbReference type="RefSeq" id="WP_191819554.1">
    <property type="nucleotide sequence ID" value="NZ_JACYFT010000002.1"/>
</dbReference>
<comment type="caution">
    <text evidence="3">The sequence shown here is derived from an EMBL/GenBank/DDBJ whole genome shotgun (WGS) entry which is preliminary data.</text>
</comment>
<protein>
    <submittedName>
        <fullName evidence="3">Uncharacterized protein</fullName>
    </submittedName>
</protein>